<dbReference type="AlphaFoldDB" id="A0A6J5UTZ5"/>
<protein>
    <submittedName>
        <fullName evidence="1">Uncharacterized protein</fullName>
    </submittedName>
</protein>
<reference evidence="1 3" key="2">
    <citation type="submission" date="2020-05" db="EMBL/GenBank/DDBJ databases">
        <authorList>
            <person name="Campoy J."/>
            <person name="Schneeberger K."/>
            <person name="Spophaly S."/>
        </authorList>
    </citation>
    <scope>NUCLEOTIDE SEQUENCE [LARGE SCALE GENOMIC DNA]</scope>
    <source>
        <strain evidence="1">PruArmRojPasFocal</strain>
    </source>
</reference>
<dbReference type="EMBL" id="CAEKKB010000005">
    <property type="protein sequence ID" value="CAB4309951.1"/>
    <property type="molecule type" value="Genomic_DNA"/>
</dbReference>
<evidence type="ECO:0000313" key="2">
    <source>
        <dbReference type="EMBL" id="CAB4309951.1"/>
    </source>
</evidence>
<proteinExistence type="predicted"/>
<name>A0A6J5UTZ5_PRUAR</name>
<dbReference type="Proteomes" id="UP000507245">
    <property type="component" value="Unassembled WGS sequence"/>
</dbReference>
<dbReference type="EMBL" id="CAEKDK010000005">
    <property type="protein sequence ID" value="CAB4279492.1"/>
    <property type="molecule type" value="Genomic_DNA"/>
</dbReference>
<keyword evidence="4" id="KW-1185">Reference proteome</keyword>
<dbReference type="OrthoDB" id="10539439at2759"/>
<sequence length="82" mass="8881">MSYCCLGENQDANWVSDSLVQSKSNAASLQEAREDVHRSKDMSAHALSLSHPGIRCRCLAAYGDAISAEPKIGSYEPQMSCC</sequence>
<dbReference type="Proteomes" id="UP000507222">
    <property type="component" value="Unassembled WGS sequence"/>
</dbReference>
<evidence type="ECO:0000313" key="4">
    <source>
        <dbReference type="Proteomes" id="UP000507245"/>
    </source>
</evidence>
<organism evidence="1 3">
    <name type="scientific">Prunus armeniaca</name>
    <name type="common">Apricot</name>
    <name type="synonym">Armeniaca vulgaris</name>
    <dbReference type="NCBI Taxonomy" id="36596"/>
    <lineage>
        <taxon>Eukaryota</taxon>
        <taxon>Viridiplantae</taxon>
        <taxon>Streptophyta</taxon>
        <taxon>Embryophyta</taxon>
        <taxon>Tracheophyta</taxon>
        <taxon>Spermatophyta</taxon>
        <taxon>Magnoliopsida</taxon>
        <taxon>eudicotyledons</taxon>
        <taxon>Gunneridae</taxon>
        <taxon>Pentapetalae</taxon>
        <taxon>rosids</taxon>
        <taxon>fabids</taxon>
        <taxon>Rosales</taxon>
        <taxon>Rosaceae</taxon>
        <taxon>Amygdaloideae</taxon>
        <taxon>Amygdaleae</taxon>
        <taxon>Prunus</taxon>
    </lineage>
</organism>
<reference evidence="4" key="1">
    <citation type="journal article" date="2020" name="Genome Biol.">
        <title>Gamete binning: chromosome-level and haplotype-resolved genome assembly enabled by high-throughput single-cell sequencing of gamete genomes.</title>
        <authorList>
            <person name="Campoy J.A."/>
            <person name="Sun H."/>
            <person name="Goel M."/>
            <person name="Jiao W.-B."/>
            <person name="Folz-Donahue K."/>
            <person name="Wang N."/>
            <person name="Rubio M."/>
            <person name="Liu C."/>
            <person name="Kukat C."/>
            <person name="Ruiz D."/>
            <person name="Huettel B."/>
            <person name="Schneeberger K."/>
        </authorList>
    </citation>
    <scope>NUCLEOTIDE SEQUENCE [LARGE SCALE GENOMIC DNA]</scope>
    <source>
        <strain evidence="4">cv. Rojo Pasion</strain>
    </source>
</reference>
<accession>A0A6J5UTZ5</accession>
<gene>
    <name evidence="1" type="ORF">CURHAP_LOCUS31771</name>
    <name evidence="2" type="ORF">ORAREDHAP_LOCUS31387</name>
</gene>
<evidence type="ECO:0000313" key="3">
    <source>
        <dbReference type="Proteomes" id="UP000507222"/>
    </source>
</evidence>
<evidence type="ECO:0000313" key="1">
    <source>
        <dbReference type="EMBL" id="CAB4279492.1"/>
    </source>
</evidence>